<dbReference type="InterPro" id="IPR010399">
    <property type="entry name" value="Tify_dom"/>
</dbReference>
<evidence type="ECO:0000256" key="2">
    <source>
        <dbReference type="RuleBase" id="RU369065"/>
    </source>
</evidence>
<comment type="subcellular location">
    <subcellularLocation>
        <location evidence="2">Nucleus</location>
    </subcellularLocation>
</comment>
<evidence type="ECO:0000256" key="3">
    <source>
        <dbReference type="SAM" id="MobiDB-lite"/>
    </source>
</evidence>
<dbReference type="InterPro" id="IPR040390">
    <property type="entry name" value="TIFY/JAZ"/>
</dbReference>
<feature type="region of interest" description="Disordered" evidence="3">
    <location>
        <begin position="111"/>
        <end position="145"/>
    </location>
</feature>
<gene>
    <name evidence="5" type="ORF">CDL15_Pgr019390</name>
</gene>
<dbReference type="PANTHER" id="PTHR33077">
    <property type="entry name" value="PROTEIN TIFY 4A-RELATED-RELATED"/>
    <property type="match status" value="1"/>
</dbReference>
<dbReference type="PANTHER" id="PTHR33077:SF42">
    <property type="entry name" value="PROTEIN TIFY 4A-RELATED"/>
    <property type="match status" value="1"/>
</dbReference>
<dbReference type="GO" id="GO:2000022">
    <property type="term" value="P:regulation of jasmonic acid mediated signaling pathway"/>
    <property type="evidence" value="ECO:0007669"/>
    <property type="project" value="UniProtKB-UniRule"/>
</dbReference>
<reference evidence="6" key="1">
    <citation type="journal article" date="2017" name="Plant J.">
        <title>The pomegranate (Punica granatum L.) genome and the genomics of punicalagin biosynthesis.</title>
        <authorList>
            <person name="Qin G."/>
            <person name="Xu C."/>
            <person name="Ming R."/>
            <person name="Tang H."/>
            <person name="Guyot R."/>
            <person name="Kramer E.M."/>
            <person name="Hu Y."/>
            <person name="Yi X."/>
            <person name="Qi Y."/>
            <person name="Xu X."/>
            <person name="Gao Z."/>
            <person name="Pan H."/>
            <person name="Jian J."/>
            <person name="Tian Y."/>
            <person name="Yue Z."/>
            <person name="Xu Y."/>
        </authorList>
    </citation>
    <scope>NUCLEOTIDE SEQUENCE [LARGE SCALE GENOMIC DNA]</scope>
    <source>
        <strain evidence="6">cv. Dabenzi</strain>
    </source>
</reference>
<keyword evidence="2" id="KW-0539">Nucleus</keyword>
<evidence type="ECO:0000313" key="6">
    <source>
        <dbReference type="Proteomes" id="UP000197138"/>
    </source>
</evidence>
<evidence type="ECO:0000313" key="5">
    <source>
        <dbReference type="EMBL" id="OWM87806.1"/>
    </source>
</evidence>
<dbReference type="Pfam" id="PF06200">
    <property type="entry name" value="tify"/>
    <property type="match status" value="1"/>
</dbReference>
<feature type="domain" description="Tify" evidence="4">
    <location>
        <begin position="150"/>
        <end position="185"/>
    </location>
</feature>
<evidence type="ECO:0000256" key="1">
    <source>
        <dbReference type="ARBA" id="ARBA00008614"/>
    </source>
</evidence>
<proteinExistence type="inferred from homology"/>
<dbReference type="GO" id="GO:0009611">
    <property type="term" value="P:response to wounding"/>
    <property type="evidence" value="ECO:0007669"/>
    <property type="project" value="UniProtKB-UniRule"/>
</dbReference>
<dbReference type="GO" id="GO:0031347">
    <property type="term" value="P:regulation of defense response"/>
    <property type="evidence" value="ECO:0007669"/>
    <property type="project" value="UniProtKB-UniRule"/>
</dbReference>
<dbReference type="EMBL" id="MTKT01000805">
    <property type="protein sequence ID" value="OWM87806.1"/>
    <property type="molecule type" value="Genomic_DNA"/>
</dbReference>
<dbReference type="GO" id="GO:0005634">
    <property type="term" value="C:nucleus"/>
    <property type="evidence" value="ECO:0007669"/>
    <property type="project" value="UniProtKB-SubCell"/>
</dbReference>
<comment type="domain">
    <text evidence="2">The jas domain is required for interaction with COI1.</text>
</comment>
<protein>
    <recommendedName>
        <fullName evidence="2">Protein TIFY</fullName>
    </recommendedName>
    <alternativeName>
        <fullName evidence="2">Jasmonate ZIM domain-containing protein</fullName>
    </alternativeName>
</protein>
<dbReference type="AlphaFoldDB" id="A0A218XT26"/>
<evidence type="ECO:0000259" key="4">
    <source>
        <dbReference type="PROSITE" id="PS51320"/>
    </source>
</evidence>
<dbReference type="InterPro" id="IPR018467">
    <property type="entry name" value="CCT_CS"/>
</dbReference>
<feature type="region of interest" description="Disordered" evidence="3">
    <location>
        <begin position="303"/>
        <end position="323"/>
    </location>
</feature>
<dbReference type="Pfam" id="PF09425">
    <property type="entry name" value="Jas_motif"/>
    <property type="match status" value="1"/>
</dbReference>
<keyword evidence="2" id="KW-1184">Jasmonic acid signaling pathway</keyword>
<comment type="similarity">
    <text evidence="1 2">Belongs to the TIFY/JAZ family.</text>
</comment>
<accession>A0A218XT26</accession>
<name>A0A218XT26_PUNGR</name>
<comment type="function">
    <text evidence="2">Repressor of jasmonate responses.</text>
</comment>
<sequence>MTSVRSILDKPLAQLTEDDISQLTREDCRKFLKDKGMRRPSWNKSQAIQQVISLKALLEGGGDDDSGARATLRKIVVSAAAAEENLPRANSNSGDSGKELSAAANAVESAEEIIPYRRRDPLEPVPPQDAPSSPMEMDKRAASPRSTGAAEEAVGQMTIFYCGQVNVYDGVSPDRARSIMQLAASPVHLPQDDSINGTAPVLSFPCRVHAMNDRLGPSSPVAAIASHATQIEKMTEFSPHYLGRGSLPRDLDVEGQLNRKVLLQRYLEKRKDRGRFKVRKDAGPVSSNLEIYLNHQVKTPISNGQFRKSSSRSSPPQPGVAQGSNLVSLSVDLNEEERDALVVTVYFHLLFLTRFLQGRKISEDLGVGSGSEALVSALFLVEREPFEEDQLSWSRKLDGPILYILEVCC</sequence>
<organism evidence="5 6">
    <name type="scientific">Punica granatum</name>
    <name type="common">Pomegranate</name>
    <dbReference type="NCBI Taxonomy" id="22663"/>
    <lineage>
        <taxon>Eukaryota</taxon>
        <taxon>Viridiplantae</taxon>
        <taxon>Streptophyta</taxon>
        <taxon>Embryophyta</taxon>
        <taxon>Tracheophyta</taxon>
        <taxon>Spermatophyta</taxon>
        <taxon>Magnoliopsida</taxon>
        <taxon>eudicotyledons</taxon>
        <taxon>Gunneridae</taxon>
        <taxon>Pentapetalae</taxon>
        <taxon>rosids</taxon>
        <taxon>malvids</taxon>
        <taxon>Myrtales</taxon>
        <taxon>Lythraceae</taxon>
        <taxon>Punica</taxon>
    </lineage>
</organism>
<dbReference type="PROSITE" id="PS51320">
    <property type="entry name" value="TIFY"/>
    <property type="match status" value="1"/>
</dbReference>
<dbReference type="SMART" id="SM00979">
    <property type="entry name" value="TIFY"/>
    <property type="match status" value="1"/>
</dbReference>
<dbReference type="Proteomes" id="UP000197138">
    <property type="component" value="Unassembled WGS sequence"/>
</dbReference>
<comment type="caution">
    <text evidence="5">The sequence shown here is derived from an EMBL/GenBank/DDBJ whole genome shotgun (WGS) entry which is preliminary data.</text>
</comment>